<keyword evidence="4" id="KW-1185">Reference proteome</keyword>
<name>A0A5B8RWQ4_9BURK</name>
<dbReference type="OrthoDB" id="9799145at2"/>
<dbReference type="InterPro" id="IPR011146">
    <property type="entry name" value="HIT-like"/>
</dbReference>
<evidence type="ECO:0000259" key="2">
    <source>
        <dbReference type="PROSITE" id="PS51084"/>
    </source>
</evidence>
<dbReference type="InterPro" id="IPR036265">
    <property type="entry name" value="HIT-like_sf"/>
</dbReference>
<dbReference type="SUPFAM" id="SSF54197">
    <property type="entry name" value="HIT-like"/>
    <property type="match status" value="1"/>
</dbReference>
<dbReference type="Pfam" id="PF01230">
    <property type="entry name" value="HIT"/>
    <property type="match status" value="1"/>
</dbReference>
<dbReference type="InterPro" id="IPR026026">
    <property type="entry name" value="HIT_Hint"/>
</dbReference>
<sequence length="151" mass="17038">MATPRHGCPLCQSEGGPLVWRGAQLRVIQADEPGFPAFYRVVWNAHVAEFSELTPTQRADCMQAVVLVEEVLREQLAPRKINLAALGNQVAHLHWHVLARFDWDSHFPDAVWAPARRAQDTARIAAIAAKRAMVHDRLHSRLAQWQQAQNV</sequence>
<feature type="domain" description="HIT" evidence="2">
    <location>
        <begin position="6"/>
        <end position="107"/>
    </location>
</feature>
<organism evidence="3 4">
    <name type="scientific">Comamonas flocculans</name>
    <dbReference type="NCBI Taxonomy" id="2597701"/>
    <lineage>
        <taxon>Bacteria</taxon>
        <taxon>Pseudomonadati</taxon>
        <taxon>Pseudomonadota</taxon>
        <taxon>Betaproteobacteria</taxon>
        <taxon>Burkholderiales</taxon>
        <taxon>Comamonadaceae</taxon>
        <taxon>Comamonas</taxon>
    </lineage>
</organism>
<dbReference type="KEGG" id="cof:FOZ74_14070"/>
<reference evidence="3 4" key="1">
    <citation type="submission" date="2019-07" db="EMBL/GenBank/DDBJ databases">
        <title>Complete genome sequence of Comamonas sp. NLF 7-7 isolated from livestock.</title>
        <authorList>
            <person name="Kim D.H."/>
            <person name="Kim J.G."/>
        </authorList>
    </citation>
    <scope>NUCLEOTIDE SEQUENCE [LARGE SCALE GENOMIC DNA]</scope>
    <source>
        <strain evidence="3 4">NLF 7-7</strain>
    </source>
</reference>
<protein>
    <submittedName>
        <fullName evidence="3">HIT family protein</fullName>
    </submittedName>
</protein>
<dbReference type="Gene3D" id="3.30.428.10">
    <property type="entry name" value="HIT-like"/>
    <property type="match status" value="1"/>
</dbReference>
<evidence type="ECO:0000313" key="3">
    <source>
        <dbReference type="EMBL" id="QEA14059.1"/>
    </source>
</evidence>
<evidence type="ECO:0000256" key="1">
    <source>
        <dbReference type="PROSITE-ProRule" id="PRU00464"/>
    </source>
</evidence>
<accession>A0A5B8RWQ4</accession>
<dbReference type="AlphaFoldDB" id="A0A5B8RWQ4"/>
<dbReference type="EMBL" id="CP042344">
    <property type="protein sequence ID" value="QEA14059.1"/>
    <property type="molecule type" value="Genomic_DNA"/>
</dbReference>
<dbReference type="PROSITE" id="PS51084">
    <property type="entry name" value="HIT_2"/>
    <property type="match status" value="1"/>
</dbReference>
<evidence type="ECO:0000313" key="4">
    <source>
        <dbReference type="Proteomes" id="UP000321199"/>
    </source>
</evidence>
<proteinExistence type="predicted"/>
<dbReference type="GO" id="GO:0003824">
    <property type="term" value="F:catalytic activity"/>
    <property type="evidence" value="ECO:0007669"/>
    <property type="project" value="InterPro"/>
</dbReference>
<dbReference type="Proteomes" id="UP000321199">
    <property type="component" value="Chromosome"/>
</dbReference>
<dbReference type="RefSeq" id="WP_146913640.1">
    <property type="nucleotide sequence ID" value="NZ_CP042344.1"/>
</dbReference>
<dbReference type="PIRSF" id="PIRSF000714">
    <property type="entry name" value="HIT"/>
    <property type="match status" value="1"/>
</dbReference>
<feature type="short sequence motif" description="Histidine triad motif" evidence="1">
    <location>
        <begin position="92"/>
        <end position="96"/>
    </location>
</feature>
<gene>
    <name evidence="3" type="ORF">FOZ74_14070</name>
</gene>